<comment type="similarity">
    <text evidence="3 12">Belongs to the glycosyltransferase 22 family.</text>
</comment>
<dbReference type="AlphaFoldDB" id="A0A8J2JWX3"/>
<feature type="transmembrane region" description="Helical" evidence="12">
    <location>
        <begin position="185"/>
        <end position="204"/>
    </location>
</feature>
<dbReference type="GO" id="GO:0052917">
    <property type="term" value="F:dol-P-Man:Man(7)GlcNAc(2)-PP-Dol alpha-1,6-mannosyltransferase activity"/>
    <property type="evidence" value="ECO:0007669"/>
    <property type="project" value="UniProtKB-EC"/>
</dbReference>
<comment type="pathway">
    <text evidence="2">Protein modification; protein glycosylation.</text>
</comment>
<evidence type="ECO:0000256" key="11">
    <source>
        <dbReference type="ARBA" id="ARBA00048899"/>
    </source>
</evidence>
<evidence type="ECO:0000256" key="5">
    <source>
        <dbReference type="ARBA" id="ARBA00022679"/>
    </source>
</evidence>
<reference evidence="13" key="1">
    <citation type="submission" date="2021-06" db="EMBL/GenBank/DDBJ databases">
        <authorList>
            <person name="Hodson N. C."/>
            <person name="Mongue J. A."/>
            <person name="Jaron S. K."/>
        </authorList>
    </citation>
    <scope>NUCLEOTIDE SEQUENCE</scope>
</reference>
<evidence type="ECO:0000256" key="4">
    <source>
        <dbReference type="ARBA" id="ARBA00022676"/>
    </source>
</evidence>
<organism evidence="13 14">
    <name type="scientific">Allacma fusca</name>
    <dbReference type="NCBI Taxonomy" id="39272"/>
    <lineage>
        <taxon>Eukaryota</taxon>
        <taxon>Metazoa</taxon>
        <taxon>Ecdysozoa</taxon>
        <taxon>Arthropoda</taxon>
        <taxon>Hexapoda</taxon>
        <taxon>Collembola</taxon>
        <taxon>Symphypleona</taxon>
        <taxon>Sminthuridae</taxon>
        <taxon>Allacma</taxon>
    </lineage>
</organism>
<evidence type="ECO:0000256" key="10">
    <source>
        <dbReference type="ARBA" id="ARBA00044721"/>
    </source>
</evidence>
<keyword evidence="6 12" id="KW-0812">Transmembrane</keyword>
<dbReference type="GO" id="GO:0005789">
    <property type="term" value="C:endoplasmic reticulum membrane"/>
    <property type="evidence" value="ECO:0007669"/>
    <property type="project" value="UniProtKB-SubCell"/>
</dbReference>
<dbReference type="GO" id="GO:0006487">
    <property type="term" value="P:protein N-linked glycosylation"/>
    <property type="evidence" value="ECO:0007669"/>
    <property type="project" value="TreeGrafter"/>
</dbReference>
<comment type="catalytic activity">
    <reaction evidence="11">
        <text>an alpha-D-Man-(1-&gt;2)-alpha-D-Man-(1-&gt;2)-alpha-D-Man-(1-&gt;3)-[alpha-D-Man-(1-&gt;2)-alpha-D-Man-(1-&gt;3)-alpha-D-Man-(1-&gt;6)]-beta-D-Man-(1-&gt;4)-beta-D-GlcNAc-(1-&gt;4)-alpha-D-GlcNAc-diphospho-di-trans,poly-cis-dolichol + a di-trans,poly-cis-dolichyl beta-D-mannosyl phosphate = an alpha-D-Man-(1-&gt;2)-alpha-D-Man-(1-&gt;2)-alpha-D-Man-(1-&gt;3)-[alpha-D-Man-(1-&gt;2)-alpha-D-Man-(1-&gt;3)-[alpha-D-Man-(1-&gt;6)]-alpha-D-Man-(1-&gt;6)]-beta-D-Man-(1-&gt;4)-beta-D-GlcNAc-(1-&gt;4)-alpha-D-GlcNAc-diphospho-di-trans,poly-cis-dolichol + a di-trans,poly-cis-dolichyl phosphate + H(+)</text>
        <dbReference type="Rhea" id="RHEA:29535"/>
        <dbReference type="Rhea" id="RHEA-COMP:19498"/>
        <dbReference type="Rhea" id="RHEA-COMP:19501"/>
        <dbReference type="Rhea" id="RHEA-COMP:19518"/>
        <dbReference type="Rhea" id="RHEA-COMP:19519"/>
        <dbReference type="ChEBI" id="CHEBI:15378"/>
        <dbReference type="ChEBI" id="CHEBI:57683"/>
        <dbReference type="ChEBI" id="CHEBI:58211"/>
        <dbReference type="ChEBI" id="CHEBI:132517"/>
        <dbReference type="ChEBI" id="CHEBI:132519"/>
        <dbReference type="EC" id="2.4.1.260"/>
    </reaction>
    <physiologicalReaction direction="left-to-right" evidence="11">
        <dbReference type="Rhea" id="RHEA:29536"/>
    </physiologicalReaction>
</comment>
<comment type="subcellular location">
    <subcellularLocation>
        <location evidence="1 12">Endoplasmic reticulum membrane</location>
        <topology evidence="1 12">Multi-pass membrane protein</topology>
    </subcellularLocation>
</comment>
<evidence type="ECO:0000256" key="2">
    <source>
        <dbReference type="ARBA" id="ARBA00004922"/>
    </source>
</evidence>
<evidence type="ECO:0000313" key="13">
    <source>
        <dbReference type="EMBL" id="CAG7725517.1"/>
    </source>
</evidence>
<evidence type="ECO:0000256" key="6">
    <source>
        <dbReference type="ARBA" id="ARBA00022692"/>
    </source>
</evidence>
<evidence type="ECO:0000313" key="14">
    <source>
        <dbReference type="Proteomes" id="UP000708208"/>
    </source>
</evidence>
<keyword evidence="4 12" id="KW-0328">Glycosyltransferase</keyword>
<comment type="function">
    <text evidence="10">Mannosyltransferase that operates in the biosynthetic pathway of dolichol-linked oligosaccharides, the glycan precursors employed in protein asparagine (N)-glycosylation. The assembly of dolichol-linked oligosaccharides begins on the cytosolic side of the endoplasmic reticulum membrane and finishes in its lumen. The sequential addition of sugars to dolichol pyrophosphate produces dolichol-linked oligosaccharides containing fourteen sugars, including two GlcNAcs, nine mannoses and three glucoses. Once assembled, the oligosaccharide is transferred from the lipid to nascent proteins by oligosaccharyltransferases. In the lumen of the endoplasmic reticulum, adds the eighth mannose residue in an alpha-1,6 linkage onto Man(7)GlcNAc(2)-PP-dolichol to produce Man(8)GlcNAc(2)-PP-dolichol.</text>
</comment>
<feature type="transmembrane region" description="Helical" evidence="12">
    <location>
        <begin position="296"/>
        <end position="316"/>
    </location>
</feature>
<keyword evidence="9 12" id="KW-0472">Membrane</keyword>
<keyword evidence="8 12" id="KW-1133">Transmembrane helix</keyword>
<evidence type="ECO:0000256" key="7">
    <source>
        <dbReference type="ARBA" id="ARBA00022824"/>
    </source>
</evidence>
<dbReference type="EMBL" id="CAJVCH010123197">
    <property type="protein sequence ID" value="CAG7725517.1"/>
    <property type="molecule type" value="Genomic_DNA"/>
</dbReference>
<feature type="transmembrane region" description="Helical" evidence="12">
    <location>
        <begin position="266"/>
        <end position="289"/>
    </location>
</feature>
<keyword evidence="5" id="KW-0808">Transferase</keyword>
<accession>A0A8J2JWX3</accession>
<dbReference type="Pfam" id="PF03901">
    <property type="entry name" value="Glyco_transf_22"/>
    <property type="match status" value="1"/>
</dbReference>
<dbReference type="PANTHER" id="PTHR22760:SF1">
    <property type="entry name" value="DOL-P-MAN:MAN(7)GLCNAC(2)-PP-DOL ALPHA-1,6-MANNOSYLTRANSFERASE"/>
    <property type="match status" value="1"/>
</dbReference>
<dbReference type="PANTHER" id="PTHR22760">
    <property type="entry name" value="GLYCOSYLTRANSFERASE"/>
    <property type="match status" value="1"/>
</dbReference>
<evidence type="ECO:0000256" key="12">
    <source>
        <dbReference type="RuleBase" id="RU363075"/>
    </source>
</evidence>
<evidence type="ECO:0000256" key="1">
    <source>
        <dbReference type="ARBA" id="ARBA00004477"/>
    </source>
</evidence>
<dbReference type="InterPro" id="IPR005599">
    <property type="entry name" value="GPI_mannosylTrfase"/>
</dbReference>
<dbReference type="Proteomes" id="UP000708208">
    <property type="component" value="Unassembled WGS sequence"/>
</dbReference>
<feature type="transmembrane region" description="Helical" evidence="12">
    <location>
        <begin position="216"/>
        <end position="236"/>
    </location>
</feature>
<evidence type="ECO:0000256" key="3">
    <source>
        <dbReference type="ARBA" id="ARBA00007063"/>
    </source>
</evidence>
<protein>
    <recommendedName>
        <fullName evidence="12">Mannosyltransferase</fullName>
        <ecNumber evidence="12">2.4.1.-</ecNumber>
    </recommendedName>
</protein>
<gene>
    <name evidence="13" type="ORF">AFUS01_LOCUS14472</name>
</gene>
<evidence type="ECO:0000256" key="8">
    <source>
        <dbReference type="ARBA" id="ARBA00022989"/>
    </source>
</evidence>
<keyword evidence="14" id="KW-1185">Reference proteome</keyword>
<name>A0A8J2JWX3_9HEXA</name>
<sequence length="477" mass="54572">MGKKSKKEKNDDDFDFSPEVILRAVSLIHICTAPLTKVEESFNLQAIHDILFHRADIQKYDHLEFPGVVPRTFIGPLVIALFSSPIVTPSRMFFSKFAAQIIIRICLSEFVIRGFQKFRESISKEFGRPFALWLVLITASQFHLMFYLGRTLPNTLAMPAALLAIHYWIKGNHKMLILMGGIDTIIFRSELAMLFGFIMLFELYHARVTLFSCIKYGIPVAILTVGCSVLVDSIFWQRLLWPEGEVFWFNTIMNQSHKWGTQPFLWYFYSALPRAMATSVLLVPYGFFLPHKELRFIFYVIPVFNVAAAATCDRLWKNRGKSFVHALISVGVIFHLVVNGVFSTGMLIVSSKNYPGGNALLKLHQVESLDSKLNLHIDVYSAQTGISRFMELSPNWRYNKSEIIVPGSEEMMEFTHLIVGAEDIQSRYMYYKTHETIISVEGYSGIDMNLNRFPPIRIKTETLVLVLRKLPKSAPAE</sequence>
<feature type="transmembrane region" description="Helical" evidence="12">
    <location>
        <begin position="322"/>
        <end position="342"/>
    </location>
</feature>
<dbReference type="OrthoDB" id="19039at2759"/>
<keyword evidence="7 12" id="KW-0256">Endoplasmic reticulum</keyword>
<evidence type="ECO:0000256" key="9">
    <source>
        <dbReference type="ARBA" id="ARBA00023136"/>
    </source>
</evidence>
<dbReference type="EC" id="2.4.1.-" evidence="12"/>
<proteinExistence type="inferred from homology"/>
<comment type="caution">
    <text evidence="13">The sequence shown here is derived from an EMBL/GenBank/DDBJ whole genome shotgun (WGS) entry which is preliminary data.</text>
</comment>